<dbReference type="AlphaFoldDB" id="A0A165F792"/>
<feature type="domain" description="Wbp11/ELF5/Saf1 N-terminal" evidence="2">
    <location>
        <begin position="4"/>
        <end position="78"/>
    </location>
</feature>
<gene>
    <name evidence="3" type="ORF">LAESUDRAFT_723393</name>
</gene>
<feature type="compositionally biased region" description="Polar residues" evidence="1">
    <location>
        <begin position="331"/>
        <end position="351"/>
    </location>
</feature>
<dbReference type="RefSeq" id="XP_040766262.1">
    <property type="nucleotide sequence ID" value="XM_040908407.1"/>
</dbReference>
<feature type="compositionally biased region" description="Basic and acidic residues" evidence="1">
    <location>
        <begin position="76"/>
        <end position="92"/>
    </location>
</feature>
<reference evidence="3 4" key="1">
    <citation type="journal article" date="2016" name="Mol. Biol. Evol.">
        <title>Comparative Genomics of Early-Diverging Mushroom-Forming Fungi Provides Insights into the Origins of Lignocellulose Decay Capabilities.</title>
        <authorList>
            <person name="Nagy L.G."/>
            <person name="Riley R."/>
            <person name="Tritt A."/>
            <person name="Adam C."/>
            <person name="Daum C."/>
            <person name="Floudas D."/>
            <person name="Sun H."/>
            <person name="Yadav J.S."/>
            <person name="Pangilinan J."/>
            <person name="Larsson K.H."/>
            <person name="Matsuura K."/>
            <person name="Barry K."/>
            <person name="Labutti K."/>
            <person name="Kuo R."/>
            <person name="Ohm R.A."/>
            <person name="Bhattacharya S.S."/>
            <person name="Shirouzu T."/>
            <person name="Yoshinaga Y."/>
            <person name="Martin F.M."/>
            <person name="Grigoriev I.V."/>
            <person name="Hibbett D.S."/>
        </authorList>
    </citation>
    <scope>NUCLEOTIDE SEQUENCE [LARGE SCALE GENOMIC DNA]</scope>
    <source>
        <strain evidence="3 4">93-53</strain>
    </source>
</reference>
<organism evidence="3 4">
    <name type="scientific">Laetiporus sulphureus 93-53</name>
    <dbReference type="NCBI Taxonomy" id="1314785"/>
    <lineage>
        <taxon>Eukaryota</taxon>
        <taxon>Fungi</taxon>
        <taxon>Dikarya</taxon>
        <taxon>Basidiomycota</taxon>
        <taxon>Agaricomycotina</taxon>
        <taxon>Agaricomycetes</taxon>
        <taxon>Polyporales</taxon>
        <taxon>Laetiporus</taxon>
    </lineage>
</organism>
<dbReference type="Pfam" id="PF09429">
    <property type="entry name" value="Wbp11"/>
    <property type="match status" value="1"/>
</dbReference>
<dbReference type="OrthoDB" id="205569at2759"/>
<dbReference type="InParanoid" id="A0A165F792"/>
<feature type="compositionally biased region" description="Basic and acidic residues" evidence="1">
    <location>
        <begin position="481"/>
        <end position="491"/>
    </location>
</feature>
<dbReference type="InterPro" id="IPR019007">
    <property type="entry name" value="Wbp11/ELF5/Saf1_N"/>
</dbReference>
<feature type="region of interest" description="Disordered" evidence="1">
    <location>
        <begin position="1"/>
        <end position="27"/>
    </location>
</feature>
<feature type="compositionally biased region" description="Pro residues" evidence="1">
    <location>
        <begin position="274"/>
        <end position="305"/>
    </location>
</feature>
<dbReference type="GO" id="GO:0006396">
    <property type="term" value="P:RNA processing"/>
    <property type="evidence" value="ECO:0007669"/>
    <property type="project" value="InterPro"/>
</dbReference>
<evidence type="ECO:0000256" key="1">
    <source>
        <dbReference type="SAM" id="MobiDB-lite"/>
    </source>
</evidence>
<accession>A0A165F792</accession>
<dbReference type="Proteomes" id="UP000076871">
    <property type="component" value="Unassembled WGS sequence"/>
</dbReference>
<feature type="compositionally biased region" description="Pro residues" evidence="1">
    <location>
        <begin position="315"/>
        <end position="327"/>
    </location>
</feature>
<protein>
    <recommendedName>
        <fullName evidence="2">Wbp11/ELF5/Saf1 N-terminal domain-containing protein</fullName>
    </recommendedName>
</protein>
<sequence>MAKGKNLNPAEAFRKAQRKKELKKNKTERAKVRDFALVKKDTQELEREIATLESKSDATSADKARLAELKSQLENINKKKEEYVAEHPEHRKLVFRGRKQQNEKTDREPEDVSKKSRNLFNKHGLPRHPERSIYYDPVMNPYGVAPPGMPYAERPLRPDEITSEDEESDEEDNDIVMPEGPPPGSEEVDSDDDIPMPEGSPPPEDGSLPPPEAPSAPPLPPTPQTSGYGAPPPLPYMPSSGPIPLSPMDFYSPVPPPPAGSPPLLFPMGFPMPATLPVPLGVPLPPPPPPPGFPASGIPPPPMGFPPMFQGPTGFPQPPLPPPPPGFFPRRSQSASAMQDPLSSIPHQTYQAHRASRMAGSPPPNRPPISGGVVLSASMKATATAATVEAAPQLRDFKKESTAFVPTVLKRKKAGAAGATSKVNVNAAPSLGSKEGSAEPEPVAFAARPDLLSTLKGQFGSAAPPPPKEGKNAETAGQKPKPKDDYEKFLEEMGDVLVPES</sequence>
<keyword evidence="4" id="KW-1185">Reference proteome</keyword>
<dbReference type="STRING" id="1314785.A0A165F792"/>
<name>A0A165F792_9APHY</name>
<feature type="compositionally biased region" description="Pro residues" evidence="1">
    <location>
        <begin position="198"/>
        <end position="223"/>
    </location>
</feature>
<evidence type="ECO:0000313" key="3">
    <source>
        <dbReference type="EMBL" id="KZT08522.1"/>
    </source>
</evidence>
<evidence type="ECO:0000313" key="4">
    <source>
        <dbReference type="Proteomes" id="UP000076871"/>
    </source>
</evidence>
<feature type="region of interest" description="Disordered" evidence="1">
    <location>
        <begin position="74"/>
        <end position="372"/>
    </location>
</feature>
<dbReference type="GeneID" id="63825436"/>
<feature type="region of interest" description="Disordered" evidence="1">
    <location>
        <begin position="412"/>
        <end position="501"/>
    </location>
</feature>
<proteinExistence type="predicted"/>
<feature type="compositionally biased region" description="Pro residues" evidence="1">
    <location>
        <begin position="253"/>
        <end position="265"/>
    </location>
</feature>
<feature type="compositionally biased region" description="Acidic residues" evidence="1">
    <location>
        <begin position="161"/>
        <end position="174"/>
    </location>
</feature>
<feature type="compositionally biased region" description="Basic and acidic residues" evidence="1">
    <location>
        <begin position="100"/>
        <end position="114"/>
    </location>
</feature>
<dbReference type="EMBL" id="KV427614">
    <property type="protein sequence ID" value="KZT08522.1"/>
    <property type="molecule type" value="Genomic_DNA"/>
</dbReference>
<feature type="compositionally biased region" description="Acidic residues" evidence="1">
    <location>
        <begin position="186"/>
        <end position="195"/>
    </location>
</feature>
<evidence type="ECO:0000259" key="2">
    <source>
        <dbReference type="Pfam" id="PF09429"/>
    </source>
</evidence>